<dbReference type="Proteomes" id="UP000004995">
    <property type="component" value="Unassembled WGS sequence"/>
</dbReference>
<evidence type="ECO:0000313" key="2">
    <source>
        <dbReference type="Proteomes" id="UP000004995"/>
    </source>
</evidence>
<organism evidence="1 2">
    <name type="scientific">Setaria italica</name>
    <name type="common">Foxtail millet</name>
    <name type="synonym">Panicum italicum</name>
    <dbReference type="NCBI Taxonomy" id="4555"/>
    <lineage>
        <taxon>Eukaryota</taxon>
        <taxon>Viridiplantae</taxon>
        <taxon>Streptophyta</taxon>
        <taxon>Embryophyta</taxon>
        <taxon>Tracheophyta</taxon>
        <taxon>Spermatophyta</taxon>
        <taxon>Magnoliopsida</taxon>
        <taxon>Liliopsida</taxon>
        <taxon>Poales</taxon>
        <taxon>Poaceae</taxon>
        <taxon>PACMAD clade</taxon>
        <taxon>Panicoideae</taxon>
        <taxon>Panicodae</taxon>
        <taxon>Paniceae</taxon>
        <taxon>Cenchrinae</taxon>
        <taxon>Setaria</taxon>
    </lineage>
</organism>
<proteinExistence type="predicted"/>
<evidence type="ECO:0000313" key="1">
    <source>
        <dbReference type="EnsemblPlants" id="KQL11323"/>
    </source>
</evidence>
<protein>
    <submittedName>
        <fullName evidence="1">Uncharacterized protein</fullName>
    </submittedName>
</protein>
<reference evidence="2" key="1">
    <citation type="journal article" date="2012" name="Nat. Biotechnol.">
        <title>Reference genome sequence of the model plant Setaria.</title>
        <authorList>
            <person name="Bennetzen J.L."/>
            <person name="Schmutz J."/>
            <person name="Wang H."/>
            <person name="Percifield R."/>
            <person name="Hawkins J."/>
            <person name="Pontaroli A.C."/>
            <person name="Estep M."/>
            <person name="Feng L."/>
            <person name="Vaughn J.N."/>
            <person name="Grimwood J."/>
            <person name="Jenkins J."/>
            <person name="Barry K."/>
            <person name="Lindquist E."/>
            <person name="Hellsten U."/>
            <person name="Deshpande S."/>
            <person name="Wang X."/>
            <person name="Wu X."/>
            <person name="Mitros T."/>
            <person name="Triplett J."/>
            <person name="Yang X."/>
            <person name="Ye C.Y."/>
            <person name="Mauro-Herrera M."/>
            <person name="Wang L."/>
            <person name="Li P."/>
            <person name="Sharma M."/>
            <person name="Sharma R."/>
            <person name="Ronald P.C."/>
            <person name="Panaud O."/>
            <person name="Kellogg E.A."/>
            <person name="Brutnell T.P."/>
            <person name="Doust A.N."/>
            <person name="Tuskan G.A."/>
            <person name="Rokhsar D."/>
            <person name="Devos K.M."/>
        </authorList>
    </citation>
    <scope>NUCLEOTIDE SEQUENCE [LARGE SCALE GENOMIC DNA]</scope>
    <source>
        <strain evidence="2">cv. Yugu1</strain>
    </source>
</reference>
<dbReference type="AlphaFoldDB" id="K3Y3V8"/>
<dbReference type="EnsemblPlants" id="KQL11323">
    <property type="protein sequence ID" value="KQL11323"/>
    <property type="gene ID" value="SETIT_008896mg"/>
</dbReference>
<dbReference type="EMBL" id="AGNK02002597">
    <property type="status" value="NOT_ANNOTATED_CDS"/>
    <property type="molecule type" value="Genomic_DNA"/>
</dbReference>
<dbReference type="HOGENOM" id="CLU_3351965_0_0_1"/>
<dbReference type="InParanoid" id="K3Y3V8"/>
<keyword evidence="2" id="KW-1185">Reference proteome</keyword>
<dbReference type="Gramene" id="KQL11323">
    <property type="protein sequence ID" value="KQL11323"/>
    <property type="gene ID" value="SETIT_008896mg"/>
</dbReference>
<name>K3Y3V8_SETIT</name>
<reference evidence="1" key="2">
    <citation type="submission" date="2018-08" db="UniProtKB">
        <authorList>
            <consortium name="EnsemblPlants"/>
        </authorList>
    </citation>
    <scope>IDENTIFICATION</scope>
    <source>
        <strain evidence="1">Yugu1</strain>
    </source>
</reference>
<accession>K3Y3V8</accession>
<sequence length="37" mass="4434">MPMRELYHLRVGQMSSHKKTNFVSRSHRKTYLVTKVS</sequence>